<dbReference type="PANTHER" id="PTHR48107:SF7">
    <property type="entry name" value="RE15974P"/>
    <property type="match status" value="1"/>
</dbReference>
<sequence length="296" mass="30561">MSNDGFSGAGAAGDGTCGGAAGLGGSAQGGEADAASGASAVNSVALVTGVSRRGGIGFAIARRLAEAGFDLVIQHWVPHDADQPWGSDDIDLVVSELRSCLAPGRRLVHVSADFSQPDAPEAVVDAGMREFGHVDVLVANHAMSGSDGSLDSITVADLDHHWAVNTRSSIMLAAAVAQVRDPRVPGRIVFMTSGQDLGPLPGEIAYGASKAALASITKTIAYELAPRGFTVNCVNPGPVDSDSYVTDGMREALVPLFPFGRWGLPDDAARLVAWLVSEDGRWVTGQVIHSEGGFMR</sequence>
<dbReference type="PRINTS" id="PR00081">
    <property type="entry name" value="GDHRDH"/>
</dbReference>
<evidence type="ECO:0000256" key="1">
    <source>
        <dbReference type="ARBA" id="ARBA00006484"/>
    </source>
</evidence>
<name>A0A6H9XFX2_9CORY</name>
<dbReference type="Gene3D" id="3.40.50.720">
    <property type="entry name" value="NAD(P)-binding Rossmann-like Domain"/>
    <property type="match status" value="1"/>
</dbReference>
<dbReference type="PROSITE" id="PS00061">
    <property type="entry name" value="ADH_SHORT"/>
    <property type="match status" value="1"/>
</dbReference>
<dbReference type="InterPro" id="IPR002347">
    <property type="entry name" value="SDR_fam"/>
</dbReference>
<dbReference type="GeneID" id="84575124"/>
<comment type="similarity">
    <text evidence="1">Belongs to the short-chain dehydrogenases/reductases (SDR) family.</text>
</comment>
<dbReference type="PANTHER" id="PTHR48107">
    <property type="entry name" value="NADPH-DEPENDENT ALDEHYDE REDUCTASE-LIKE PROTEIN, CHLOROPLASTIC-RELATED"/>
    <property type="match status" value="1"/>
</dbReference>
<keyword evidence="2 3" id="KW-0560">Oxidoreductase</keyword>
<dbReference type="RefSeq" id="WP_005527164.1">
    <property type="nucleotide sequence ID" value="NZ_CP050134.2"/>
</dbReference>
<dbReference type="CDD" id="cd05233">
    <property type="entry name" value="SDR_c"/>
    <property type="match status" value="1"/>
</dbReference>
<dbReference type="SUPFAM" id="SSF51735">
    <property type="entry name" value="NAD(P)-binding Rossmann-fold domains"/>
    <property type="match status" value="1"/>
</dbReference>
<accession>A0A6H9XFX2</accession>
<dbReference type="InterPro" id="IPR036291">
    <property type="entry name" value="NAD(P)-bd_dom_sf"/>
</dbReference>
<dbReference type="PRINTS" id="PR00080">
    <property type="entry name" value="SDRFAMILY"/>
</dbReference>
<dbReference type="InterPro" id="IPR020904">
    <property type="entry name" value="Sc_DH/Rdtase_CS"/>
</dbReference>
<protein>
    <submittedName>
        <fullName evidence="3">Oxidoreductase</fullName>
        <ecNumber evidence="3">1.1.1.47</ecNumber>
    </submittedName>
</protein>
<proteinExistence type="inferred from homology"/>
<evidence type="ECO:0000256" key="2">
    <source>
        <dbReference type="ARBA" id="ARBA00023002"/>
    </source>
</evidence>
<comment type="caution">
    <text evidence="3">The sequence shown here is derived from an EMBL/GenBank/DDBJ whole genome shotgun (WGS) entry which is preliminary data.</text>
</comment>
<dbReference type="EMBL" id="UARK01000031">
    <property type="protein sequence ID" value="SPW31301.1"/>
    <property type="molecule type" value="Genomic_DNA"/>
</dbReference>
<dbReference type="Pfam" id="PF13561">
    <property type="entry name" value="adh_short_C2"/>
    <property type="match status" value="1"/>
</dbReference>
<dbReference type="Proteomes" id="UP000249886">
    <property type="component" value="Unassembled WGS sequence"/>
</dbReference>
<evidence type="ECO:0000313" key="4">
    <source>
        <dbReference type="Proteomes" id="UP000249886"/>
    </source>
</evidence>
<reference evidence="3 4" key="1">
    <citation type="submission" date="2018-06" db="EMBL/GenBank/DDBJ databases">
        <authorList>
            <consortium name="Pathogen Informatics"/>
            <person name="Doyle S."/>
        </authorList>
    </citation>
    <scope>NUCLEOTIDE SEQUENCE [LARGE SCALE GENOMIC DNA]</scope>
    <source>
        <strain evidence="3 4">NCTC10254</strain>
    </source>
</reference>
<dbReference type="EC" id="1.1.1.47" evidence="3"/>
<dbReference type="NCBIfam" id="NF009389">
    <property type="entry name" value="PRK12748.1"/>
    <property type="match status" value="1"/>
</dbReference>
<gene>
    <name evidence="3" type="primary">ycdF_2</name>
    <name evidence="3" type="ORF">NCTC10254_02051</name>
</gene>
<dbReference type="GO" id="GO:0047936">
    <property type="term" value="F:glucose 1-dehydrogenase [NAD(P)+] activity"/>
    <property type="evidence" value="ECO:0007669"/>
    <property type="project" value="UniProtKB-EC"/>
</dbReference>
<dbReference type="AlphaFoldDB" id="A0A6H9XFX2"/>
<organism evidence="3 4">
    <name type="scientific">Corynebacterium matruchotii</name>
    <dbReference type="NCBI Taxonomy" id="43768"/>
    <lineage>
        <taxon>Bacteria</taxon>
        <taxon>Bacillati</taxon>
        <taxon>Actinomycetota</taxon>
        <taxon>Actinomycetes</taxon>
        <taxon>Mycobacteriales</taxon>
        <taxon>Corynebacteriaceae</taxon>
        <taxon>Corynebacterium</taxon>
    </lineage>
</organism>
<evidence type="ECO:0000313" key="3">
    <source>
        <dbReference type="EMBL" id="SPW31301.1"/>
    </source>
</evidence>